<reference evidence="1 2" key="1">
    <citation type="submission" date="2017-06" db="EMBL/GenBank/DDBJ databases">
        <title>Evolution towards high GC content and high-temperature stress adaptation in endophytic Pseudomonas oryzihabitans impacted its plant-growth promoting traits.</title>
        <authorList>
            <person name="Nascimento F.X."/>
        </authorList>
    </citation>
    <scope>NUCLEOTIDE SEQUENCE [LARGE SCALE GENOMIC DNA]</scope>
    <source>
        <strain evidence="1 2">MS8</strain>
    </source>
</reference>
<gene>
    <name evidence="1" type="ORF">CE139_10930</name>
</gene>
<accession>A0A2Z5A672</accession>
<protein>
    <submittedName>
        <fullName evidence="1">Uncharacterized protein</fullName>
    </submittedName>
</protein>
<dbReference type="Proteomes" id="UP000250579">
    <property type="component" value="Chromosome"/>
</dbReference>
<evidence type="ECO:0000313" key="1">
    <source>
        <dbReference type="EMBL" id="AXA66318.1"/>
    </source>
</evidence>
<organism evidence="1 2">
    <name type="scientific">Pseudomonas oryzihabitans</name>
    <dbReference type="NCBI Taxonomy" id="47885"/>
    <lineage>
        <taxon>Bacteria</taxon>
        <taxon>Pseudomonadati</taxon>
        <taxon>Pseudomonadota</taxon>
        <taxon>Gammaproteobacteria</taxon>
        <taxon>Pseudomonadales</taxon>
        <taxon>Pseudomonadaceae</taxon>
        <taxon>Pseudomonas</taxon>
    </lineage>
</organism>
<name>A0A2Z5A672_9PSED</name>
<sequence>MEGLIDVATLERLAARAAAITRDCRCLRRDLAGWTAWPVGYRETEFAQIGTLARHAPEDAIIAEYHPAGTHYWSADAPIAPCFYPYNQSTVWRCLGCERLYLRHDDDGAYHLAPRIRLLQSALIIDAPHANDGREATTT</sequence>
<proteinExistence type="predicted"/>
<dbReference type="EMBL" id="CP022198">
    <property type="protein sequence ID" value="AXA66318.1"/>
    <property type="molecule type" value="Genomic_DNA"/>
</dbReference>
<evidence type="ECO:0000313" key="2">
    <source>
        <dbReference type="Proteomes" id="UP000250579"/>
    </source>
</evidence>
<dbReference type="RefSeq" id="WP_208694650.1">
    <property type="nucleotide sequence ID" value="NZ_CP022198.1"/>
</dbReference>
<dbReference type="AlphaFoldDB" id="A0A2Z5A672"/>
<dbReference type="STRING" id="47885.APT59_07490"/>